<evidence type="ECO:0000259" key="6">
    <source>
        <dbReference type="Pfam" id="PF00501"/>
    </source>
</evidence>
<sequence>MSETIPHWLTKQADINPNQTAIELENGETYTFKQLKEASQCFARKLAALNVHEGTHVGILSGNSIEMIVAIHALSYLGAVGVLLNVRLSRPELEFQLKDANVSIVLTSDKYKMSASQIQVSMVKSFSEINVLQEKYNIPLKTELNLEDVFTVIYTSGTTGFPKGVLHTYGNHWWSAIGSALNLGLNKDDKWLIPLPIFHVSGLSTSIKSLIYGMPIYVLEKFDVKKVHDAIMSKGITIVSVVTVMVQKLLNELGNNRYPNTLRCMLLGGGPAPKPLLEKAKEKGIPVFQSYGMTETSSQIVTLSPQDALKKLGSAGKALFPAQLRIDGGNEDSIGEIIVKGPMVTKGYYRNEEANKKSFHNGWLRTGDMGYLDDDGFLYVVDRRKDLIISGGENIYPSEIESVLSGMEQIKEVGVTGLADETWGQVPIAFVVKIKDVTASEVFSFLRQRLAKYKIPKEIHFVEELPRNASNKLVRSKLLELRR</sequence>
<keyword evidence="3 5" id="KW-0547">Nucleotide-binding</keyword>
<comment type="similarity">
    <text evidence="5">Belongs to the ATP-dependent AMP-binding enzyme family. MenE subfamily.</text>
</comment>
<comment type="pathway">
    <text evidence="5">Quinol/quinone metabolism; menaquinone biosynthesis.</text>
</comment>
<dbReference type="InterPro" id="IPR020845">
    <property type="entry name" value="AMP-binding_CS"/>
</dbReference>
<keyword evidence="2 5" id="KW-0436">Ligase</keyword>
<dbReference type="InterPro" id="IPR045851">
    <property type="entry name" value="AMP-bd_C_sf"/>
</dbReference>
<dbReference type="Gene3D" id="3.30.300.30">
    <property type="match status" value="1"/>
</dbReference>
<feature type="domain" description="AMP-binding enzyme C-terminal" evidence="7">
    <location>
        <begin position="399"/>
        <end position="472"/>
    </location>
</feature>
<dbReference type="PANTHER" id="PTHR43201:SF5">
    <property type="entry name" value="MEDIUM-CHAIN ACYL-COA LIGASE ACSF2, MITOCHONDRIAL"/>
    <property type="match status" value="1"/>
</dbReference>
<evidence type="ECO:0000256" key="5">
    <source>
        <dbReference type="HAMAP-Rule" id="MF_00731"/>
    </source>
</evidence>
<dbReference type="PROSITE" id="PS00455">
    <property type="entry name" value="AMP_BINDING"/>
    <property type="match status" value="1"/>
</dbReference>
<comment type="catalytic activity">
    <reaction evidence="5">
        <text>2-succinylbenzoate + ATP + CoA = 2-succinylbenzoyl-CoA + AMP + diphosphate</text>
        <dbReference type="Rhea" id="RHEA:17009"/>
        <dbReference type="ChEBI" id="CHEBI:18325"/>
        <dbReference type="ChEBI" id="CHEBI:30616"/>
        <dbReference type="ChEBI" id="CHEBI:33019"/>
        <dbReference type="ChEBI" id="CHEBI:57287"/>
        <dbReference type="ChEBI" id="CHEBI:57364"/>
        <dbReference type="ChEBI" id="CHEBI:456215"/>
        <dbReference type="EC" id="6.2.1.26"/>
    </reaction>
</comment>
<dbReference type="InterPro" id="IPR000873">
    <property type="entry name" value="AMP-dep_synth/lig_dom"/>
</dbReference>
<dbReference type="RefSeq" id="WP_047184592.1">
    <property type="nucleotide sequence ID" value="NZ_JAHHXM010000029.1"/>
</dbReference>
<dbReference type="InterPro" id="IPR025110">
    <property type="entry name" value="AMP-bd_C"/>
</dbReference>
<dbReference type="GO" id="GO:0008756">
    <property type="term" value="F:o-succinylbenzoate-CoA ligase activity"/>
    <property type="evidence" value="ECO:0007669"/>
    <property type="project" value="UniProtKB-EC"/>
</dbReference>
<evidence type="ECO:0000256" key="4">
    <source>
        <dbReference type="ARBA" id="ARBA00022840"/>
    </source>
</evidence>
<protein>
    <recommendedName>
        <fullName evidence="5">2-succinylbenzoate--CoA ligase</fullName>
        <ecNumber evidence="5">6.2.1.26</ecNumber>
    </recommendedName>
    <alternativeName>
        <fullName evidence="5">o-succinylbenzoyl-CoA synthetase</fullName>
        <shortName evidence="5">OSB-CoA synthetase</shortName>
    </alternativeName>
</protein>
<dbReference type="PANTHER" id="PTHR43201">
    <property type="entry name" value="ACYL-COA SYNTHETASE"/>
    <property type="match status" value="1"/>
</dbReference>
<dbReference type="CDD" id="cd05912">
    <property type="entry name" value="OSB_CoA_lg"/>
    <property type="match status" value="1"/>
</dbReference>
<name>A0ABR5MHW4_9BACI</name>
<evidence type="ECO:0000313" key="8">
    <source>
        <dbReference type="EMBL" id="KPH73799.1"/>
    </source>
</evidence>
<dbReference type="HAMAP" id="MF_00731">
    <property type="entry name" value="MenE"/>
    <property type="match status" value="1"/>
</dbReference>
<dbReference type="SUPFAM" id="SSF56801">
    <property type="entry name" value="Acetyl-CoA synthetase-like"/>
    <property type="match status" value="1"/>
</dbReference>
<comment type="function">
    <text evidence="5">Converts 2-succinylbenzoate (OSB) to 2-succinylbenzoyl-CoA (OSB-CoA).</text>
</comment>
<evidence type="ECO:0000256" key="3">
    <source>
        <dbReference type="ARBA" id="ARBA00022741"/>
    </source>
</evidence>
<comment type="caution">
    <text evidence="8">The sequence shown here is derived from an EMBL/GenBank/DDBJ whole genome shotgun (WGS) entry which is preliminary data.</text>
</comment>
<dbReference type="InterPro" id="IPR010192">
    <property type="entry name" value="MenE"/>
</dbReference>
<proteinExistence type="inferred from homology"/>
<dbReference type="EC" id="6.2.1.26" evidence="5"/>
<evidence type="ECO:0000256" key="2">
    <source>
        <dbReference type="ARBA" id="ARBA00022598"/>
    </source>
</evidence>
<dbReference type="Gene3D" id="3.40.50.12780">
    <property type="entry name" value="N-terminal domain of ligase-like"/>
    <property type="match status" value="1"/>
</dbReference>
<dbReference type="NCBIfam" id="TIGR01923">
    <property type="entry name" value="menE"/>
    <property type="match status" value="1"/>
</dbReference>
<dbReference type="NCBIfam" id="NF002966">
    <property type="entry name" value="PRK03640.1"/>
    <property type="match status" value="1"/>
</dbReference>
<evidence type="ECO:0000256" key="1">
    <source>
        <dbReference type="ARBA" id="ARBA00022428"/>
    </source>
</evidence>
<feature type="domain" description="AMP-dependent synthetase/ligase" evidence="6">
    <location>
        <begin position="10"/>
        <end position="349"/>
    </location>
</feature>
<dbReference type="Proteomes" id="UP000037854">
    <property type="component" value="Unassembled WGS sequence"/>
</dbReference>
<evidence type="ECO:0000259" key="7">
    <source>
        <dbReference type="Pfam" id="PF13193"/>
    </source>
</evidence>
<comment type="pathway">
    <text evidence="5">Quinol/quinone metabolism; 1,4-dihydroxy-2-naphthoate biosynthesis; 1,4-dihydroxy-2-naphthoate from chorismate: step 5/7.</text>
</comment>
<keyword evidence="4 5" id="KW-0067">ATP-binding</keyword>
<keyword evidence="1 5" id="KW-0474">Menaquinone biosynthesis</keyword>
<keyword evidence="9" id="KW-1185">Reference proteome</keyword>
<organism evidence="8 9">
    <name type="scientific">Oceanobacillus caeni</name>
    <dbReference type="NCBI Taxonomy" id="405946"/>
    <lineage>
        <taxon>Bacteria</taxon>
        <taxon>Bacillati</taxon>
        <taxon>Bacillota</taxon>
        <taxon>Bacilli</taxon>
        <taxon>Bacillales</taxon>
        <taxon>Bacillaceae</taxon>
        <taxon>Oceanobacillus</taxon>
    </lineage>
</organism>
<dbReference type="Pfam" id="PF00501">
    <property type="entry name" value="AMP-binding"/>
    <property type="match status" value="1"/>
</dbReference>
<dbReference type="EMBL" id="LGTK01000041">
    <property type="protein sequence ID" value="KPH73799.1"/>
    <property type="molecule type" value="Genomic_DNA"/>
</dbReference>
<dbReference type="Pfam" id="PF13193">
    <property type="entry name" value="AMP-binding_C"/>
    <property type="match status" value="1"/>
</dbReference>
<accession>A0ABR5MHW4</accession>
<dbReference type="InterPro" id="IPR042099">
    <property type="entry name" value="ANL_N_sf"/>
</dbReference>
<reference evidence="8 9" key="1">
    <citation type="submission" date="2015-07" db="EMBL/GenBank/DDBJ databases">
        <title>High-quality draft genome sequence of Oceanobacillus caeni HM6, a bacillus isolated from a human feces.</title>
        <authorList>
            <person name="Kumar J."/>
            <person name="Verma M.K."/>
            <person name="Pandey R."/>
            <person name="Bhambi M."/>
            <person name="Chauhan N."/>
        </authorList>
    </citation>
    <scope>NUCLEOTIDE SEQUENCE [LARGE SCALE GENOMIC DNA]</scope>
    <source>
        <strain evidence="8 9">HM6</strain>
    </source>
</reference>
<gene>
    <name evidence="5" type="primary">menE</name>
    <name evidence="8" type="ORF">AFL42_11690</name>
</gene>
<evidence type="ECO:0000313" key="9">
    <source>
        <dbReference type="Proteomes" id="UP000037854"/>
    </source>
</evidence>